<dbReference type="InterPro" id="IPR001878">
    <property type="entry name" value="Znf_CCHC"/>
</dbReference>
<proteinExistence type="predicted"/>
<evidence type="ECO:0000259" key="5">
    <source>
        <dbReference type="PROSITE" id="PS50158"/>
    </source>
</evidence>
<dbReference type="OrthoDB" id="10382245at2759"/>
<dbReference type="InterPro" id="IPR036875">
    <property type="entry name" value="Znf_CCHC_sf"/>
</dbReference>
<accession>A0A9N9D8L0</accession>
<dbReference type="EMBL" id="CAJVPJ010002926">
    <property type="protein sequence ID" value="CAG8631884.1"/>
    <property type="molecule type" value="Genomic_DNA"/>
</dbReference>
<dbReference type="PROSITE" id="PS50158">
    <property type="entry name" value="ZF_CCHC"/>
    <property type="match status" value="1"/>
</dbReference>
<sequence length="1064" mass="124115">MTDSSTTEIAITVNENANPVDANGKEWTMEEWQEYQEMHRIYHEILDNHASKQEYHNNWACAHCYPVTSKRLLQQSENFRWFKIPAKMLKLNVTQNAVTYLDGIDWNDDLTNRRTKAYRLLILCGFIQYPTNWVTAVDVTLYALQHKQPYPNFKSEYLPTISRDKKTEMYTDAIERVCQKNPQHLKTKYRPKKRNITPPPLTTSEPTSPFSGQRPTIREEAEQEYFGESSRNTLVTGITNPFSEAVRSADARFQLLLRYHQMSPEELHEKERTVRKLQQNRRNVVQNRCTQYWLSMGRNMIIIRIWYLWYGVISAETFRADEKQKIITALAPRFMGPKQARKINALLRQLQLYGTLEKCLNSYDQIIRQAQVALGANKHITYTRGRNVISRIQRHVQMKRMLYRISSLKITLIITNHGNKRFTINETNDCAFRIQQDLEYFESIPIKELTKNQALQIQPILNCLDWLKIPLQGQQWQQLLRWVDELLSPLEEKQINTPFPPLDEDVEGTNSSEEKEDSSEKIVLLIDQEIGSSNTQKIETLTPIIQPVKLPKEIVQKPQMDAEDLTKILGAVKDAFENIHAPNRRIDEYQIPFVPGRDDPLAYLELLDARFRFNGVKTFDQKKDILLGVFQGQMKDWLEKQTGTNAFGEQITNWDDKTDNVLEGSSFKRQFLEKFMTPLLQRKMRQQLKNLTLNPSETVDAFVSRIRRLHKSLGIQPSEYELVHILLEGLPAEMQIAILQNGQPSDLKDAIEKAQNAEVVWNMRTQMEKPALNVTVVETLESLAKKLAAVETKLIKPAEEKVVYVTQNEHPKYQPNKYPKKDQSNKPFKCYRCGLEGHMARNCNNACKNCKKEKGHEKNCPQKRKIYEDDKGHSGTVLEILAEIGNIERKVILDTGAEINVIASHIVQLNGWKERIRKNTEKFVGIRGIPTDVDGEITLSVHITNRTVQETFVVIPVRHIVAILGTGFMLKHGKQQYYWKKHEKLYREYCNKSGKFGDFLRAFIFTTEGRRIFHGKEYIVTDNPVIQWIQEDIRKLYEDPIAQAKTLEEEAKRKWIKYYTKWKN</sequence>
<dbReference type="InterPro" id="IPR001969">
    <property type="entry name" value="Aspartic_peptidase_AS"/>
</dbReference>
<feature type="domain" description="CCHC-type" evidence="5">
    <location>
        <begin position="829"/>
        <end position="843"/>
    </location>
</feature>
<dbReference type="CDD" id="cd00303">
    <property type="entry name" value="retropepsin_like"/>
    <property type="match status" value="1"/>
</dbReference>
<keyword evidence="3" id="KW-0479">Metal-binding</keyword>
<evidence type="ECO:0000313" key="8">
    <source>
        <dbReference type="Proteomes" id="UP000789572"/>
    </source>
</evidence>
<dbReference type="SMART" id="SM00343">
    <property type="entry name" value="ZnF_C2HC"/>
    <property type="match status" value="2"/>
</dbReference>
<dbReference type="GO" id="GO:0008270">
    <property type="term" value="F:zinc ion binding"/>
    <property type="evidence" value="ECO:0007669"/>
    <property type="project" value="UniProtKB-KW"/>
</dbReference>
<comment type="caution">
    <text evidence="7">The sequence shown here is derived from an EMBL/GenBank/DDBJ whole genome shotgun (WGS) entry which is preliminary data.</text>
</comment>
<dbReference type="AlphaFoldDB" id="A0A9N9D8L0"/>
<keyword evidence="3" id="KW-0862">Zinc</keyword>
<dbReference type="Gene3D" id="4.10.60.10">
    <property type="entry name" value="Zinc finger, CCHC-type"/>
    <property type="match status" value="1"/>
</dbReference>
<feature type="region of interest" description="Disordered" evidence="4">
    <location>
        <begin position="494"/>
        <end position="518"/>
    </location>
</feature>
<feature type="domain" description="Peptidase A2" evidence="6">
    <location>
        <begin position="889"/>
        <end position="968"/>
    </location>
</feature>
<dbReference type="Proteomes" id="UP000789572">
    <property type="component" value="Unassembled WGS sequence"/>
</dbReference>
<evidence type="ECO:0000256" key="1">
    <source>
        <dbReference type="ARBA" id="ARBA00022750"/>
    </source>
</evidence>
<dbReference type="GO" id="GO:0006508">
    <property type="term" value="P:proteolysis"/>
    <property type="evidence" value="ECO:0007669"/>
    <property type="project" value="InterPro"/>
</dbReference>
<keyword evidence="3" id="KW-0863">Zinc-finger</keyword>
<dbReference type="Pfam" id="PF00098">
    <property type="entry name" value="zf-CCHC"/>
    <property type="match status" value="1"/>
</dbReference>
<gene>
    <name evidence="7" type="ORF">POCULU_LOCUS8937</name>
</gene>
<keyword evidence="8" id="KW-1185">Reference proteome</keyword>
<dbReference type="Gene3D" id="2.40.70.10">
    <property type="entry name" value="Acid Proteases"/>
    <property type="match status" value="1"/>
</dbReference>
<dbReference type="PROSITE" id="PS50175">
    <property type="entry name" value="ASP_PROT_RETROV"/>
    <property type="match status" value="1"/>
</dbReference>
<dbReference type="PANTHER" id="PTHR33223:SF6">
    <property type="entry name" value="CCHC-TYPE DOMAIN-CONTAINING PROTEIN"/>
    <property type="match status" value="1"/>
</dbReference>
<evidence type="ECO:0000256" key="3">
    <source>
        <dbReference type="PROSITE-ProRule" id="PRU00047"/>
    </source>
</evidence>
<dbReference type="GO" id="GO:0003676">
    <property type="term" value="F:nucleic acid binding"/>
    <property type="evidence" value="ECO:0007669"/>
    <property type="project" value="InterPro"/>
</dbReference>
<dbReference type="InterPro" id="IPR021109">
    <property type="entry name" value="Peptidase_aspartic_dom_sf"/>
</dbReference>
<dbReference type="PROSITE" id="PS00141">
    <property type="entry name" value="ASP_PROTEASE"/>
    <property type="match status" value="1"/>
</dbReference>
<dbReference type="PANTHER" id="PTHR33223">
    <property type="entry name" value="CCHC-TYPE DOMAIN-CONTAINING PROTEIN"/>
    <property type="match status" value="1"/>
</dbReference>
<protein>
    <submittedName>
        <fullName evidence="7">5696_t:CDS:1</fullName>
    </submittedName>
</protein>
<organism evidence="7 8">
    <name type="scientific">Paraglomus occultum</name>
    <dbReference type="NCBI Taxonomy" id="144539"/>
    <lineage>
        <taxon>Eukaryota</taxon>
        <taxon>Fungi</taxon>
        <taxon>Fungi incertae sedis</taxon>
        <taxon>Mucoromycota</taxon>
        <taxon>Glomeromycotina</taxon>
        <taxon>Glomeromycetes</taxon>
        <taxon>Paraglomerales</taxon>
        <taxon>Paraglomeraceae</taxon>
        <taxon>Paraglomus</taxon>
    </lineage>
</organism>
<feature type="region of interest" description="Disordered" evidence="4">
    <location>
        <begin position="191"/>
        <end position="214"/>
    </location>
</feature>
<keyword evidence="2" id="KW-0378">Hydrolase</keyword>
<dbReference type="SUPFAM" id="SSF57756">
    <property type="entry name" value="Retrovirus zinc finger-like domains"/>
    <property type="match status" value="1"/>
</dbReference>
<dbReference type="InterPro" id="IPR001995">
    <property type="entry name" value="Peptidase_A2_cat"/>
</dbReference>
<evidence type="ECO:0000256" key="2">
    <source>
        <dbReference type="ARBA" id="ARBA00022801"/>
    </source>
</evidence>
<feature type="compositionally biased region" description="Low complexity" evidence="4">
    <location>
        <begin position="202"/>
        <end position="211"/>
    </location>
</feature>
<feature type="non-terminal residue" evidence="7">
    <location>
        <position position="1064"/>
    </location>
</feature>
<evidence type="ECO:0000256" key="4">
    <source>
        <dbReference type="SAM" id="MobiDB-lite"/>
    </source>
</evidence>
<keyword evidence="1" id="KW-0645">Protease</keyword>
<dbReference type="GO" id="GO:0004190">
    <property type="term" value="F:aspartic-type endopeptidase activity"/>
    <property type="evidence" value="ECO:0007669"/>
    <property type="project" value="UniProtKB-KW"/>
</dbReference>
<evidence type="ECO:0000259" key="6">
    <source>
        <dbReference type="PROSITE" id="PS50175"/>
    </source>
</evidence>
<dbReference type="SUPFAM" id="SSF50630">
    <property type="entry name" value="Acid proteases"/>
    <property type="match status" value="1"/>
</dbReference>
<name>A0A9N9D8L0_9GLOM</name>
<evidence type="ECO:0000313" key="7">
    <source>
        <dbReference type="EMBL" id="CAG8631884.1"/>
    </source>
</evidence>
<keyword evidence="1" id="KW-0064">Aspartyl protease</keyword>
<reference evidence="7" key="1">
    <citation type="submission" date="2021-06" db="EMBL/GenBank/DDBJ databases">
        <authorList>
            <person name="Kallberg Y."/>
            <person name="Tangrot J."/>
            <person name="Rosling A."/>
        </authorList>
    </citation>
    <scope>NUCLEOTIDE SEQUENCE</scope>
    <source>
        <strain evidence="7">IA702</strain>
    </source>
</reference>